<evidence type="ECO:0000256" key="4">
    <source>
        <dbReference type="ARBA" id="ARBA00022630"/>
    </source>
</evidence>
<evidence type="ECO:0000256" key="6">
    <source>
        <dbReference type="ARBA" id="ARBA00022741"/>
    </source>
</evidence>
<dbReference type="PANTHER" id="PTHR42747:SF3">
    <property type="entry name" value="NITRONATE MONOOXYGENASE-RELATED"/>
    <property type="match status" value="1"/>
</dbReference>
<keyword evidence="5" id="KW-0288">FMN</keyword>
<dbReference type="Proteomes" id="UP000829504">
    <property type="component" value="Chromosome"/>
</dbReference>
<dbReference type="FunFam" id="3.20.20.70:FF:000154">
    <property type="entry name" value="Probable nitronate monooxygenase"/>
    <property type="match status" value="1"/>
</dbReference>
<keyword evidence="4" id="KW-0285">Flavoprotein</keyword>
<name>A0A0C1E2I8_9NEIS</name>
<dbReference type="PATRIC" id="fig|1056807.3.peg.2465"/>
<dbReference type="InterPro" id="IPR004136">
    <property type="entry name" value="NMO"/>
</dbReference>
<dbReference type="GO" id="GO:0018580">
    <property type="term" value="F:nitronate monooxygenase activity"/>
    <property type="evidence" value="ECO:0007669"/>
    <property type="project" value="InterPro"/>
</dbReference>
<evidence type="ECO:0000256" key="5">
    <source>
        <dbReference type="ARBA" id="ARBA00022643"/>
    </source>
</evidence>
<evidence type="ECO:0000256" key="2">
    <source>
        <dbReference type="ARBA" id="ARBA00009881"/>
    </source>
</evidence>
<evidence type="ECO:0000256" key="10">
    <source>
        <dbReference type="ARBA" id="ARBA00049401"/>
    </source>
</evidence>
<keyword evidence="7" id="KW-0560">Oxidoreductase</keyword>
<dbReference type="EMBL" id="JUFZ01000130">
    <property type="protein sequence ID" value="KIC05984.1"/>
    <property type="molecule type" value="Genomic_DNA"/>
</dbReference>
<evidence type="ECO:0000256" key="8">
    <source>
        <dbReference type="ARBA" id="ARBA00023033"/>
    </source>
</evidence>
<comment type="cofactor">
    <cofactor evidence="1">
        <name>FMN</name>
        <dbReference type="ChEBI" id="CHEBI:58210"/>
    </cofactor>
</comment>
<proteinExistence type="inferred from homology"/>
<dbReference type="GO" id="GO:0009636">
    <property type="term" value="P:response to toxic substance"/>
    <property type="evidence" value="ECO:0007669"/>
    <property type="project" value="UniProtKB-KW"/>
</dbReference>
<evidence type="ECO:0000313" key="14">
    <source>
        <dbReference type="Proteomes" id="UP000031390"/>
    </source>
</evidence>
<keyword evidence="15" id="KW-1185">Reference proteome</keyword>
<gene>
    <name evidence="12" type="ORF">MCC93_25710</name>
    <name evidence="13" type="ORF">MON37_11640</name>
</gene>
<evidence type="ECO:0000313" key="12">
    <source>
        <dbReference type="EMBL" id="KIC05984.1"/>
    </source>
</evidence>
<evidence type="ECO:0000256" key="9">
    <source>
        <dbReference type="ARBA" id="ARBA00031155"/>
    </source>
</evidence>
<evidence type="ECO:0000256" key="1">
    <source>
        <dbReference type="ARBA" id="ARBA00001917"/>
    </source>
</evidence>
<accession>A0A0C1E2I8</accession>
<dbReference type="EMBL" id="CP094242">
    <property type="protein sequence ID" value="UNV87273.1"/>
    <property type="molecule type" value="Genomic_DNA"/>
</dbReference>
<evidence type="ECO:0000313" key="13">
    <source>
        <dbReference type="EMBL" id="UNV87273.1"/>
    </source>
</evidence>
<dbReference type="Pfam" id="PF03060">
    <property type="entry name" value="NMO"/>
    <property type="match status" value="1"/>
</dbReference>
<dbReference type="RefSeq" id="WP_039410318.1">
    <property type="nucleotide sequence ID" value="NZ_CP094242.1"/>
</dbReference>
<protein>
    <recommendedName>
        <fullName evidence="11">Nitronate monooxygenase</fullName>
    </recommendedName>
    <alternativeName>
        <fullName evidence="9">Propionate 3-nitronate monooxygenase</fullName>
    </alternativeName>
</protein>
<comment type="catalytic activity">
    <reaction evidence="10">
        <text>3 propionate 3-nitronate + 3 O2 + H2O = 3 3-oxopropanoate + 2 nitrate + nitrite + H2O2 + 3 H(+)</text>
        <dbReference type="Rhea" id="RHEA:57332"/>
        <dbReference type="ChEBI" id="CHEBI:15377"/>
        <dbReference type="ChEBI" id="CHEBI:15378"/>
        <dbReference type="ChEBI" id="CHEBI:15379"/>
        <dbReference type="ChEBI" id="CHEBI:16240"/>
        <dbReference type="ChEBI" id="CHEBI:16301"/>
        <dbReference type="ChEBI" id="CHEBI:17632"/>
        <dbReference type="ChEBI" id="CHEBI:33190"/>
        <dbReference type="ChEBI" id="CHEBI:136067"/>
    </reaction>
</comment>
<dbReference type="AlphaFoldDB" id="A0A0C1E2I8"/>
<keyword evidence="8 13" id="KW-0503">Monooxygenase</keyword>
<dbReference type="Proteomes" id="UP000031390">
    <property type="component" value="Unassembled WGS sequence"/>
</dbReference>
<sequence>MSRILSSLRYPLIQAPMAFAHDTELPLVVGKTGALGSLAGAMYDTAGLEKALARMKQEGGGRPYNLNFFAHRTPSADRAQQDAWFGVLRPYFEAYGLTENNIPSGGGRQPFDADALACVERYRPPVVSFHFGLPSPEYLQRVKATGAEVWSSATTVEEAVWLEQNGADVVIAQAWEAGGHRGWFLNRNPDSQSGLFALLPAIRNAVRLPVIAAGGVSDAAAVRAALELGASAVQVGTTFLLADEALTKPAHRAAIQTARPEDTVVTNLFSGGAARGLYNRFIREAGPMNDAALPFPLAGAAAGALKAAAEKQGCYDFSPFWAGQNAGLCRPGSAAEIVGRLCGGIER</sequence>
<keyword evidence="6" id="KW-0547">Nucleotide-binding</keyword>
<dbReference type="GO" id="GO:0000166">
    <property type="term" value="F:nucleotide binding"/>
    <property type="evidence" value="ECO:0007669"/>
    <property type="project" value="UniProtKB-KW"/>
</dbReference>
<dbReference type="InterPro" id="IPR013785">
    <property type="entry name" value="Aldolase_TIM"/>
</dbReference>
<comment type="similarity">
    <text evidence="2">Belongs to the nitronate monooxygenase family. NMO class I subfamily.</text>
</comment>
<dbReference type="PANTHER" id="PTHR42747">
    <property type="entry name" value="NITRONATE MONOOXYGENASE-RELATED"/>
    <property type="match status" value="1"/>
</dbReference>
<reference evidence="13 15" key="2">
    <citation type="submission" date="2022-03" db="EMBL/GenBank/DDBJ databases">
        <title>Genome sequencing of Morococcus cerebrosus.</title>
        <authorList>
            <person name="Baek M.-G."/>
            <person name="Yi H."/>
        </authorList>
    </citation>
    <scope>NUCLEOTIDE SEQUENCE [LARGE SCALE GENOMIC DNA]</scope>
    <source>
        <strain evidence="13 15">CIP 81.93</strain>
    </source>
</reference>
<evidence type="ECO:0000256" key="11">
    <source>
        <dbReference type="ARBA" id="ARBA00067136"/>
    </source>
</evidence>
<reference evidence="12 14" key="1">
    <citation type="submission" date="2014-12" db="EMBL/GenBank/DDBJ databases">
        <title>Genome sequence of Morococcus cerebrosus.</title>
        <authorList>
            <person name="Shin S.-K."/>
            <person name="Yi H."/>
        </authorList>
    </citation>
    <scope>NUCLEOTIDE SEQUENCE [LARGE SCALE GENOMIC DNA]</scope>
    <source>
        <strain evidence="12 14">CIP 81.93</strain>
    </source>
</reference>
<keyword evidence="12" id="KW-0223">Dioxygenase</keyword>
<organism evidence="12 14">
    <name type="scientific">Morococcus cerebrosus</name>
    <dbReference type="NCBI Taxonomy" id="1056807"/>
    <lineage>
        <taxon>Bacteria</taxon>
        <taxon>Pseudomonadati</taxon>
        <taxon>Pseudomonadota</taxon>
        <taxon>Betaproteobacteria</taxon>
        <taxon>Neisseriales</taxon>
        <taxon>Neisseriaceae</taxon>
        <taxon>Morococcus</taxon>
    </lineage>
</organism>
<evidence type="ECO:0000256" key="7">
    <source>
        <dbReference type="ARBA" id="ARBA00023002"/>
    </source>
</evidence>
<evidence type="ECO:0000313" key="15">
    <source>
        <dbReference type="Proteomes" id="UP000829504"/>
    </source>
</evidence>
<evidence type="ECO:0000256" key="3">
    <source>
        <dbReference type="ARBA" id="ARBA00022575"/>
    </source>
</evidence>
<keyword evidence="3" id="KW-0216">Detoxification</keyword>
<dbReference type="CDD" id="cd04730">
    <property type="entry name" value="NPD_like"/>
    <property type="match status" value="1"/>
</dbReference>
<dbReference type="Gene3D" id="3.20.20.70">
    <property type="entry name" value="Aldolase class I"/>
    <property type="match status" value="1"/>
</dbReference>
<dbReference type="SUPFAM" id="SSF51412">
    <property type="entry name" value="Inosine monophosphate dehydrogenase (IMPDH)"/>
    <property type="match status" value="1"/>
</dbReference>
<dbReference type="GO" id="GO:0051213">
    <property type="term" value="F:dioxygenase activity"/>
    <property type="evidence" value="ECO:0007669"/>
    <property type="project" value="UniProtKB-KW"/>
</dbReference>